<keyword evidence="2" id="KW-0479">Metal-binding</keyword>
<evidence type="ECO:0000313" key="7">
    <source>
        <dbReference type="EMBL" id="CAB3991868.1"/>
    </source>
</evidence>
<dbReference type="Gene3D" id="6.20.210.20">
    <property type="entry name" value="THAP domain"/>
    <property type="match status" value="1"/>
</dbReference>
<feature type="region of interest" description="Disordered" evidence="6">
    <location>
        <begin position="98"/>
        <end position="127"/>
    </location>
</feature>
<comment type="cofactor">
    <cofactor evidence="1">
        <name>a divalent metal cation</name>
        <dbReference type="ChEBI" id="CHEBI:60240"/>
    </cofactor>
</comment>
<feature type="compositionally biased region" description="Polar residues" evidence="6">
    <location>
        <begin position="111"/>
        <end position="122"/>
    </location>
</feature>
<keyword evidence="4" id="KW-0862">Zinc</keyword>
<comment type="caution">
    <text evidence="7">The sequence shown here is derived from an EMBL/GenBank/DDBJ whole genome shotgun (WGS) entry which is preliminary data.</text>
</comment>
<accession>A0A6S7GIU2</accession>
<proteinExistence type="predicted"/>
<protein>
    <submittedName>
        <fullName evidence="7">THAP domain-containing 11</fullName>
    </submittedName>
</protein>
<dbReference type="GO" id="GO:0003677">
    <property type="term" value="F:DNA binding"/>
    <property type="evidence" value="ECO:0007669"/>
    <property type="project" value="UniProtKB-UniRule"/>
</dbReference>
<dbReference type="Pfam" id="PF13613">
    <property type="entry name" value="HTH_Tnp_4"/>
    <property type="match status" value="1"/>
</dbReference>
<evidence type="ECO:0000256" key="5">
    <source>
        <dbReference type="ARBA" id="ARBA00023125"/>
    </source>
</evidence>
<keyword evidence="3" id="KW-0863">Zinc-finger</keyword>
<organism evidence="7 8">
    <name type="scientific">Paramuricea clavata</name>
    <name type="common">Red gorgonian</name>
    <name type="synonym">Violescent sea-whip</name>
    <dbReference type="NCBI Taxonomy" id="317549"/>
    <lineage>
        <taxon>Eukaryota</taxon>
        <taxon>Metazoa</taxon>
        <taxon>Cnidaria</taxon>
        <taxon>Anthozoa</taxon>
        <taxon>Octocorallia</taxon>
        <taxon>Malacalcyonacea</taxon>
        <taxon>Plexauridae</taxon>
        <taxon>Paramuricea</taxon>
    </lineage>
</organism>
<evidence type="ECO:0000256" key="2">
    <source>
        <dbReference type="ARBA" id="ARBA00022723"/>
    </source>
</evidence>
<dbReference type="InterPro" id="IPR027806">
    <property type="entry name" value="HARBI1_dom"/>
</dbReference>
<name>A0A6S7GIU2_PARCT</name>
<dbReference type="OrthoDB" id="5985949at2759"/>
<dbReference type="Proteomes" id="UP001152795">
    <property type="component" value="Unassembled WGS sequence"/>
</dbReference>
<dbReference type="InterPro" id="IPR038441">
    <property type="entry name" value="THAP_Znf_sf"/>
</dbReference>
<dbReference type="AlphaFoldDB" id="A0A6S7GIU2"/>
<evidence type="ECO:0000256" key="4">
    <source>
        <dbReference type="ARBA" id="ARBA00022833"/>
    </source>
</evidence>
<gene>
    <name evidence="7" type="ORF">PACLA_8A030879</name>
</gene>
<dbReference type="PROSITE" id="PS50950">
    <property type="entry name" value="ZF_THAP"/>
    <property type="match status" value="1"/>
</dbReference>
<keyword evidence="5" id="KW-0238">DNA-binding</keyword>
<dbReference type="PANTHER" id="PTHR23080">
    <property type="entry name" value="THAP DOMAIN PROTEIN"/>
    <property type="match status" value="1"/>
</dbReference>
<keyword evidence="8" id="KW-1185">Reference proteome</keyword>
<dbReference type="EMBL" id="CACRXK020001931">
    <property type="protein sequence ID" value="CAB3991868.1"/>
    <property type="molecule type" value="Genomic_DNA"/>
</dbReference>
<dbReference type="Pfam" id="PF05485">
    <property type="entry name" value="THAP"/>
    <property type="match status" value="1"/>
</dbReference>
<reference evidence="7" key="1">
    <citation type="submission" date="2020-04" db="EMBL/GenBank/DDBJ databases">
        <authorList>
            <person name="Alioto T."/>
            <person name="Alioto T."/>
            <person name="Gomez Garrido J."/>
        </authorList>
    </citation>
    <scope>NUCLEOTIDE SEQUENCE</scope>
    <source>
        <strain evidence="7">A484AB</strain>
    </source>
</reference>
<evidence type="ECO:0000256" key="1">
    <source>
        <dbReference type="ARBA" id="ARBA00001968"/>
    </source>
</evidence>
<dbReference type="InterPro" id="IPR027805">
    <property type="entry name" value="Transposase_HTH_dom"/>
</dbReference>
<evidence type="ECO:0000256" key="6">
    <source>
        <dbReference type="SAM" id="MobiDB-lite"/>
    </source>
</evidence>
<evidence type="ECO:0000256" key="3">
    <source>
        <dbReference type="ARBA" id="ARBA00022771"/>
    </source>
</evidence>
<dbReference type="InterPro" id="IPR006612">
    <property type="entry name" value="THAP_Znf"/>
</dbReference>
<dbReference type="Pfam" id="PF13359">
    <property type="entry name" value="DDE_Tnp_4"/>
    <property type="match status" value="1"/>
</dbReference>
<dbReference type="PANTHER" id="PTHR23080:SF141">
    <property type="entry name" value="TRANSPOSASE HELIX-TURN-HELIX DOMAIN-CONTAINING PROTEIN"/>
    <property type="match status" value="1"/>
</dbReference>
<dbReference type="SUPFAM" id="SSF57716">
    <property type="entry name" value="Glucocorticoid receptor-like (DNA-binding domain)"/>
    <property type="match status" value="1"/>
</dbReference>
<evidence type="ECO:0000313" key="8">
    <source>
        <dbReference type="Proteomes" id="UP001152795"/>
    </source>
</evidence>
<sequence>MVRADRCCVGPCDNDKRCPKRLVVMEHVEELKWHRFPTKDENRKRKWASLVAKGRCEFVPTDNSRICSNHFPDGKPTNKNPNPILYLTLDDYRHPKKLNLRESPSKKRKVSSCSPQPSCSTMDEQEECSENPIPAIDNVNIAIAMQFAQITRESDVRFFTGFESTKSFQEIFNFLVPRARLMKYWEGVKRSSGVEREEPNQQRIDTIILSNVYAEGSVLPINKPGPQRKTTLEQEFLLTVMRLRLGLLIKDLAFRFQISTTRVSQIWITWVKLLSKELRHLIIWPSKGQIYATLPDAFKRFYPKVRVIIDCSEVFLETPSSLEVGAYLWSDYKHHYTFKFLIAITPNGAVSWISPCYGGRTSDVFIVRNSGFLDLLEPYDTVMADRGFKIKSDLTMKRCYLAIPPSAAKGNQMISDDVAVTSKVANVRIFVEKAIARVKWFRILSTELTMLELPLVDDILIICCALVNLFPPLQAEKIDIDT</sequence>
<dbReference type="GO" id="GO:0008270">
    <property type="term" value="F:zinc ion binding"/>
    <property type="evidence" value="ECO:0007669"/>
    <property type="project" value="UniProtKB-KW"/>
</dbReference>